<keyword evidence="4" id="KW-0539">Nucleus</keyword>
<comment type="subcellular location">
    <subcellularLocation>
        <location evidence="1">Nucleus</location>
    </subcellularLocation>
</comment>
<proteinExistence type="predicted"/>
<dbReference type="SUPFAM" id="SSF47459">
    <property type="entry name" value="HLH, helix-loop-helix DNA-binding domain"/>
    <property type="match status" value="1"/>
</dbReference>
<evidence type="ECO:0000256" key="1">
    <source>
        <dbReference type="ARBA" id="ARBA00004123"/>
    </source>
</evidence>
<evidence type="ECO:0000259" key="5">
    <source>
        <dbReference type="PROSITE" id="PS50888"/>
    </source>
</evidence>
<reference evidence="6 7" key="1">
    <citation type="submission" date="2024-03" db="EMBL/GenBank/DDBJ databases">
        <authorList>
            <person name="Gkanogiannis A."/>
            <person name="Becerra Lopez-Lavalle L."/>
        </authorList>
    </citation>
    <scope>NUCLEOTIDE SEQUENCE [LARGE SCALE GENOMIC DNA]</scope>
</reference>
<evidence type="ECO:0000313" key="7">
    <source>
        <dbReference type="Proteomes" id="UP001642487"/>
    </source>
</evidence>
<dbReference type="Pfam" id="PF00010">
    <property type="entry name" value="HLH"/>
    <property type="match status" value="1"/>
</dbReference>
<dbReference type="Gene3D" id="4.10.280.10">
    <property type="entry name" value="Helix-loop-helix DNA-binding domain"/>
    <property type="match status" value="1"/>
</dbReference>
<keyword evidence="7" id="KW-1185">Reference proteome</keyword>
<dbReference type="InterPro" id="IPR036638">
    <property type="entry name" value="HLH_DNA-bd_sf"/>
</dbReference>
<dbReference type="SMART" id="SM00353">
    <property type="entry name" value="HLH"/>
    <property type="match status" value="1"/>
</dbReference>
<dbReference type="Proteomes" id="UP001642487">
    <property type="component" value="Chromosome 4"/>
</dbReference>
<dbReference type="PANTHER" id="PTHR45959:SF73">
    <property type="entry name" value="TRANSCRIPTION FACTOR BHLH25"/>
    <property type="match status" value="1"/>
</dbReference>
<dbReference type="PANTHER" id="PTHR45959">
    <property type="entry name" value="BHLH TRANSCRIPTION FACTOR"/>
    <property type="match status" value="1"/>
</dbReference>
<dbReference type="InterPro" id="IPR052610">
    <property type="entry name" value="bHLH_transcription_regulator"/>
</dbReference>
<keyword evidence="2" id="KW-0805">Transcription regulation</keyword>
<dbReference type="InterPro" id="IPR011598">
    <property type="entry name" value="bHLH_dom"/>
</dbReference>
<dbReference type="Pfam" id="PF22754">
    <property type="entry name" value="bHLH-TF_ACT-like_plant"/>
    <property type="match status" value="1"/>
</dbReference>
<dbReference type="PROSITE" id="PS50888">
    <property type="entry name" value="BHLH"/>
    <property type="match status" value="1"/>
</dbReference>
<dbReference type="InterPro" id="IPR054502">
    <property type="entry name" value="bHLH-TF_ACT-like_plant"/>
</dbReference>
<dbReference type="EMBL" id="OZ021738">
    <property type="protein sequence ID" value="CAK9320513.1"/>
    <property type="molecule type" value="Genomic_DNA"/>
</dbReference>
<protein>
    <recommendedName>
        <fullName evidence="5">BHLH domain-containing protein</fullName>
    </recommendedName>
</protein>
<evidence type="ECO:0000256" key="4">
    <source>
        <dbReference type="ARBA" id="ARBA00023242"/>
    </source>
</evidence>
<accession>A0ABP0YN00</accession>
<evidence type="ECO:0000256" key="2">
    <source>
        <dbReference type="ARBA" id="ARBA00023015"/>
    </source>
</evidence>
<feature type="domain" description="BHLH" evidence="5">
    <location>
        <begin position="101"/>
        <end position="150"/>
    </location>
</feature>
<evidence type="ECO:0000313" key="6">
    <source>
        <dbReference type="EMBL" id="CAK9320513.1"/>
    </source>
</evidence>
<gene>
    <name evidence="6" type="ORF">CITCOLO1_LOCUS12561</name>
</gene>
<organism evidence="6 7">
    <name type="scientific">Citrullus colocynthis</name>
    <name type="common">colocynth</name>
    <dbReference type="NCBI Taxonomy" id="252529"/>
    <lineage>
        <taxon>Eukaryota</taxon>
        <taxon>Viridiplantae</taxon>
        <taxon>Streptophyta</taxon>
        <taxon>Embryophyta</taxon>
        <taxon>Tracheophyta</taxon>
        <taxon>Spermatophyta</taxon>
        <taxon>Magnoliopsida</taxon>
        <taxon>eudicotyledons</taxon>
        <taxon>Gunneridae</taxon>
        <taxon>Pentapetalae</taxon>
        <taxon>rosids</taxon>
        <taxon>fabids</taxon>
        <taxon>Cucurbitales</taxon>
        <taxon>Cucurbitaceae</taxon>
        <taxon>Benincaseae</taxon>
        <taxon>Citrullus</taxon>
    </lineage>
</organism>
<name>A0ABP0YN00_9ROSI</name>
<keyword evidence="3" id="KW-0804">Transcription</keyword>
<sequence>MMECSYEYEMNNYTLDELNFPGSKKVNTLTSSQLISFGDYSAEIENKFDYGSCVNWVGVDKDKDFSFLISNQNNGNLIGFEEEGHEIKKAATTIMGPNNYGNRKEHVIAERRRREKLSQNFVALSALIPGLNKRDKASVLGGVIKYVKELQERLKWAEEEAADQKRVIKSVVFGKRIDLDSDSEDKNSSSDENGGVFSVQPIPKIETRVLEKDVLVRIHCKKHKGCLTNILSQIEKLNLTIVNSCVFPFGHSRLDITIVAKMEVGFCMTARNLGKKLRETLVIP</sequence>
<evidence type="ECO:0000256" key="3">
    <source>
        <dbReference type="ARBA" id="ARBA00023163"/>
    </source>
</evidence>